<dbReference type="SUPFAM" id="SSF47473">
    <property type="entry name" value="EF-hand"/>
    <property type="match status" value="1"/>
</dbReference>
<dbReference type="Proteomes" id="UP000187209">
    <property type="component" value="Unassembled WGS sequence"/>
</dbReference>
<organism evidence="3 4">
    <name type="scientific">Stentor coeruleus</name>
    <dbReference type="NCBI Taxonomy" id="5963"/>
    <lineage>
        <taxon>Eukaryota</taxon>
        <taxon>Sar</taxon>
        <taxon>Alveolata</taxon>
        <taxon>Ciliophora</taxon>
        <taxon>Postciliodesmatophora</taxon>
        <taxon>Heterotrichea</taxon>
        <taxon>Heterotrichida</taxon>
        <taxon>Stentoridae</taxon>
        <taxon>Stentor</taxon>
    </lineage>
</organism>
<keyword evidence="1" id="KW-0106">Calcium</keyword>
<dbReference type="AlphaFoldDB" id="A0A1R2CVF4"/>
<protein>
    <recommendedName>
        <fullName evidence="5">EF-hand domain-containing protein</fullName>
    </recommendedName>
</protein>
<feature type="coiled-coil region" evidence="2">
    <location>
        <begin position="348"/>
        <end position="382"/>
    </location>
</feature>
<evidence type="ECO:0000256" key="2">
    <source>
        <dbReference type="SAM" id="Coils"/>
    </source>
</evidence>
<reference evidence="3 4" key="1">
    <citation type="submission" date="2016-11" db="EMBL/GenBank/DDBJ databases">
        <title>The macronuclear genome of Stentor coeruleus: a giant cell with tiny introns.</title>
        <authorList>
            <person name="Slabodnick M."/>
            <person name="Ruby J.G."/>
            <person name="Reiff S.B."/>
            <person name="Swart E.C."/>
            <person name="Gosai S."/>
            <person name="Prabakaran S."/>
            <person name="Witkowska E."/>
            <person name="Larue G.E."/>
            <person name="Fisher S."/>
            <person name="Freeman R.M."/>
            <person name="Gunawardena J."/>
            <person name="Chu W."/>
            <person name="Stover N.A."/>
            <person name="Gregory B.D."/>
            <person name="Nowacki M."/>
            <person name="Derisi J."/>
            <person name="Roy S.W."/>
            <person name="Marshall W.F."/>
            <person name="Sood P."/>
        </authorList>
    </citation>
    <scope>NUCLEOTIDE SEQUENCE [LARGE SCALE GENOMIC DNA]</scope>
    <source>
        <strain evidence="3">WM001</strain>
    </source>
</reference>
<dbReference type="EMBL" id="MPUH01000050">
    <property type="protein sequence ID" value="OMJ92984.1"/>
    <property type="molecule type" value="Genomic_DNA"/>
</dbReference>
<dbReference type="InterPro" id="IPR011992">
    <property type="entry name" value="EF-hand-dom_pair"/>
</dbReference>
<evidence type="ECO:0008006" key="5">
    <source>
        <dbReference type="Google" id="ProtNLM"/>
    </source>
</evidence>
<feature type="coiled-coil region" evidence="2">
    <location>
        <begin position="200"/>
        <end position="234"/>
    </location>
</feature>
<proteinExistence type="predicted"/>
<sequence>MLKPSESSWMPSSHFITFKSLDKSLQRTIVNAYSLLDYDKDGIVSISDLKNSCKLSSEDEATYLLKSIKNVENIPNESLSFEEFFSGILEFPSLLSQFSYHEAENNQDASVDSVHLSIKEDDDVNSKLCEVITVISLIVKSYHNCCKYFTIEDLLETLHELLIKLKLKYKKNSEKRDMTRSIIFLYTALKLQNVKYAHYKERTEKKIEELEHVIHRLNKKYEKVAERNQDYLSKIIHLEKSLTKTINELDIYKKSNMELSTRCSNEESEELTKSSLLKKELEIVEQRIKKFLTLNMFIENQRKNEPQHKKKQGNKSYQFQYTECLSDPEKSHHIFILNEQLKKNQIIIKEKDEENKFLIDMITDLRQQIDDLNEEKRSWENLEKFVKFHQNLGNESDSSFISIRETLEIGCIDFSFKSPTKGNDEGKDYKPQVNDQDERIRNSFLFWMI</sequence>
<evidence type="ECO:0000313" key="3">
    <source>
        <dbReference type="EMBL" id="OMJ92984.1"/>
    </source>
</evidence>
<gene>
    <name evidence="3" type="ORF">SteCoe_4061</name>
</gene>
<keyword evidence="4" id="KW-1185">Reference proteome</keyword>
<dbReference type="InterPro" id="IPR018247">
    <property type="entry name" value="EF_Hand_1_Ca_BS"/>
</dbReference>
<evidence type="ECO:0000313" key="4">
    <source>
        <dbReference type="Proteomes" id="UP000187209"/>
    </source>
</evidence>
<evidence type="ECO:0000256" key="1">
    <source>
        <dbReference type="ARBA" id="ARBA00022837"/>
    </source>
</evidence>
<name>A0A1R2CVF4_9CILI</name>
<accession>A0A1R2CVF4</accession>
<comment type="caution">
    <text evidence="3">The sequence shown here is derived from an EMBL/GenBank/DDBJ whole genome shotgun (WGS) entry which is preliminary data.</text>
</comment>
<keyword evidence="2" id="KW-0175">Coiled coil</keyword>
<dbReference type="PROSITE" id="PS00018">
    <property type="entry name" value="EF_HAND_1"/>
    <property type="match status" value="1"/>
</dbReference>